<gene>
    <name evidence="3" type="ORF">GSMUA_338930.1</name>
</gene>
<feature type="signal peptide" evidence="2">
    <location>
        <begin position="1"/>
        <end position="22"/>
    </location>
</feature>
<evidence type="ECO:0000313" key="3">
    <source>
        <dbReference type="EMBL" id="CAG1830639.1"/>
    </source>
</evidence>
<keyword evidence="1" id="KW-1133">Transmembrane helix</keyword>
<sequence>MHRKEWVAAQDFFIFFFPIVLGNEPDEWSAQKHQSTLVRNKLVHVSFLSFMNYFYGLDNRKKEHIHGFLCTILIRVLIWVIGRALIQEIGSSSSNMIVQGWNSSSVQTLSRCFLCCLK</sequence>
<evidence type="ECO:0000256" key="1">
    <source>
        <dbReference type="SAM" id="Phobius"/>
    </source>
</evidence>
<reference evidence="3" key="1">
    <citation type="submission" date="2021-03" db="EMBL/GenBank/DDBJ databases">
        <authorList>
            <consortium name="Genoscope - CEA"/>
            <person name="William W."/>
        </authorList>
    </citation>
    <scope>NUCLEOTIDE SEQUENCE</scope>
    <source>
        <strain evidence="3">Doubled-haploid Pahang</strain>
    </source>
</reference>
<dbReference type="AlphaFoldDB" id="A0A8D6ZK00"/>
<feature type="transmembrane region" description="Helical" evidence="1">
    <location>
        <begin position="67"/>
        <end position="86"/>
    </location>
</feature>
<evidence type="ECO:0000256" key="2">
    <source>
        <dbReference type="SAM" id="SignalP"/>
    </source>
</evidence>
<feature type="chain" id="PRO_5034962868" evidence="2">
    <location>
        <begin position="23"/>
        <end position="118"/>
    </location>
</feature>
<organism evidence="3">
    <name type="scientific">Musa acuminata subsp. malaccensis</name>
    <name type="common">Wild banana</name>
    <name type="synonym">Musa malaccensis</name>
    <dbReference type="NCBI Taxonomy" id="214687"/>
    <lineage>
        <taxon>Eukaryota</taxon>
        <taxon>Viridiplantae</taxon>
        <taxon>Streptophyta</taxon>
        <taxon>Embryophyta</taxon>
        <taxon>Tracheophyta</taxon>
        <taxon>Spermatophyta</taxon>
        <taxon>Magnoliopsida</taxon>
        <taxon>Liliopsida</taxon>
        <taxon>Zingiberales</taxon>
        <taxon>Musaceae</taxon>
        <taxon>Musa</taxon>
    </lineage>
</organism>
<keyword evidence="1" id="KW-0812">Transmembrane</keyword>
<name>A0A8D6ZK00_MUSAM</name>
<keyword evidence="2" id="KW-0732">Signal</keyword>
<proteinExistence type="predicted"/>
<protein>
    <submittedName>
        <fullName evidence="3">(wild Malaysian banana) hypothetical protein</fullName>
    </submittedName>
</protein>
<dbReference type="EMBL" id="HG996472">
    <property type="protein sequence ID" value="CAG1830639.1"/>
    <property type="molecule type" value="Genomic_DNA"/>
</dbReference>
<keyword evidence="1" id="KW-0472">Membrane</keyword>
<accession>A0A8D6ZK00</accession>